<dbReference type="Proteomes" id="UP001331561">
    <property type="component" value="Unassembled WGS sequence"/>
</dbReference>
<comment type="caution">
    <text evidence="3">The sequence shown here is derived from an EMBL/GenBank/DDBJ whole genome shotgun (WGS) entry which is preliminary data.</text>
</comment>
<evidence type="ECO:0000313" key="4">
    <source>
        <dbReference type="Proteomes" id="UP001331561"/>
    </source>
</evidence>
<dbReference type="PANTHER" id="PTHR41259:SF1">
    <property type="entry name" value="DOUBLE-STRAND BREAK REPAIR RAD50 ATPASE, PUTATIVE-RELATED"/>
    <property type="match status" value="1"/>
</dbReference>
<protein>
    <submittedName>
        <fullName evidence="3">AAA family ATPase</fullName>
    </submittedName>
</protein>
<dbReference type="Pfam" id="PF13514">
    <property type="entry name" value="AAA_27"/>
    <property type="match status" value="1"/>
</dbReference>
<evidence type="ECO:0000259" key="2">
    <source>
        <dbReference type="Pfam" id="PF13514"/>
    </source>
</evidence>
<feature type="coiled-coil region" evidence="1">
    <location>
        <begin position="327"/>
        <end position="354"/>
    </location>
</feature>
<evidence type="ECO:0000313" key="3">
    <source>
        <dbReference type="EMBL" id="MEC5387752.1"/>
    </source>
</evidence>
<dbReference type="InterPro" id="IPR038734">
    <property type="entry name" value="YhaN_AAA"/>
</dbReference>
<keyword evidence="1" id="KW-0175">Coiled coil</keyword>
<reference evidence="3 4" key="1">
    <citation type="submission" date="2024-01" db="EMBL/GenBank/DDBJ databases">
        <title>Uliginosibacterium soil sp. nov.</title>
        <authorList>
            <person name="Lv Y."/>
        </authorList>
    </citation>
    <scope>NUCLEOTIDE SEQUENCE [LARGE SCALE GENOMIC DNA]</scope>
    <source>
        <strain evidence="3 4">H3</strain>
    </source>
</reference>
<dbReference type="RefSeq" id="WP_327600726.1">
    <property type="nucleotide sequence ID" value="NZ_JAYXHS010000004.1"/>
</dbReference>
<dbReference type="PANTHER" id="PTHR41259">
    <property type="entry name" value="DOUBLE-STRAND BREAK REPAIR RAD50 ATPASE, PUTATIVE-RELATED"/>
    <property type="match status" value="1"/>
</dbReference>
<organism evidence="3 4">
    <name type="scientific">Uliginosibacterium silvisoli</name>
    <dbReference type="NCBI Taxonomy" id="3114758"/>
    <lineage>
        <taxon>Bacteria</taxon>
        <taxon>Pseudomonadati</taxon>
        <taxon>Pseudomonadota</taxon>
        <taxon>Betaproteobacteria</taxon>
        <taxon>Rhodocyclales</taxon>
        <taxon>Zoogloeaceae</taxon>
        <taxon>Uliginosibacterium</taxon>
    </lineage>
</organism>
<gene>
    <name evidence="3" type="ORF">VVD49_18610</name>
</gene>
<feature type="coiled-coil region" evidence="1">
    <location>
        <begin position="794"/>
        <end position="856"/>
    </location>
</feature>
<dbReference type="InterPro" id="IPR027417">
    <property type="entry name" value="P-loop_NTPase"/>
</dbReference>
<name>A0ABU6K799_9RHOO</name>
<dbReference type="EMBL" id="JAYXHS010000004">
    <property type="protein sequence ID" value="MEC5387752.1"/>
    <property type="molecule type" value="Genomic_DNA"/>
</dbReference>
<proteinExistence type="predicted"/>
<feature type="coiled-coil region" evidence="1">
    <location>
        <begin position="945"/>
        <end position="979"/>
    </location>
</feature>
<keyword evidence="4" id="KW-1185">Reference proteome</keyword>
<evidence type="ECO:0000256" key="1">
    <source>
        <dbReference type="SAM" id="Coils"/>
    </source>
</evidence>
<dbReference type="Gene3D" id="3.40.50.300">
    <property type="entry name" value="P-loop containing nucleotide triphosphate hydrolases"/>
    <property type="match status" value="2"/>
</dbReference>
<dbReference type="SUPFAM" id="SSF52540">
    <property type="entry name" value="P-loop containing nucleoside triphosphate hydrolases"/>
    <property type="match status" value="1"/>
</dbReference>
<sequence length="1152" mass="125387">MRLQTLELIRYGKFTEQTLHFPKADCDFHLIVGANEAGKSTLRRAVSELLFGMPLRSEMDFLHPLADLRLGAVIQSDVGGLAFHRSRGRKSLRRPDDEALVDATLVEHLGLTSETMFKRMFCLDLTELLAGGKSILDASDDVGQLLFQSASGLSSLGKVRDALGKEADLLFAPRRSGERAFYQALEQLDTAKHTLRSATVKTSQWTAAMDRVEALQTSQKEASAQYQALSGERQKLERVRRIAPSVAQLRDVQARLEMLAEVVEFPQDAAPRLAEAEEALAVQAVIFNLHRESLASLQTQLAGLLSDEAVLQHAAAAEAFVARSHACVEHRQKIARAEHELQILLRDAASLAVQLGWSTDEVTLRERVPGALALKTLESVLEDRGALLQAQQSALLNHVRAEAALSRLQAQAGAPELASVPLSPALPAALQDAQALQTSHARQRKLSAELAQVEALRESALAALSTWSLTLTSLAALPAPAEEQVSMLKAERAGLINAVETARQQRAQALEQDRQSALALEQFAASHGVVTLDEVQQARTARDAMWGQIKQEEIPLPSGAPKLDQAIAEADRLVDSQRDHAEDSARLLNLRQTQLRDAAAVAAREEQLVEAQQALEAFEARWTQQAQTMGLPGMPLLDLSAWLVRRQAALDAAAAVQAKAAELATEQADEAAAMTTLLLAMQTSGAADLDGESLAALCQRAVALIRTRQAAEVAAGQRATQLAEAQTELTHQALAVRASETALGQWQARWDGAVKAAALAGDWLTPDSARHAIEVVEQVLGLMAQADDLRQRQIEVMQNELAEFEAAAEVLEHALGRSDADAFAWAQALTQRLQAARELQQARSRLSGEILNSETQVRAAEAALATTRAALQSLYSLAESEDHAMLRTRIADSDRRRALDTELQQYRQAILNAGDGLSLDDLLISCDSVASETLKPRLEEMDGQLSALVERQTRLATELAQAQAELDKAQGGADAAQAESKRLESLAQLGDAAERYMTVATAHRLLRWAIDRYRERKQGPLLQQASELFSRLTLGGFARLSPDFEVTPPRLIAVRASGERVGIDGLSEGTRDQLFLALRLAALEMQIENDRPLPFIADDLFVNFHDSRSRAGLAALGQLARKTQVIFLTHHDHLVDVARECVGSEINVIHLG</sequence>
<accession>A0ABU6K799</accession>
<feature type="domain" description="YhaN AAA" evidence="2">
    <location>
        <begin position="1"/>
        <end position="205"/>
    </location>
</feature>